<feature type="repeat" description="PPR" evidence="2">
    <location>
        <begin position="280"/>
        <end position="310"/>
    </location>
</feature>
<keyword evidence="1" id="KW-0677">Repeat</keyword>
<dbReference type="EMBL" id="JBBWWR010000020">
    <property type="protein sequence ID" value="KAK8939367.1"/>
    <property type="molecule type" value="Genomic_DNA"/>
</dbReference>
<dbReference type="Proteomes" id="UP001412067">
    <property type="component" value="Unassembled WGS sequence"/>
</dbReference>
<dbReference type="Pfam" id="PF13041">
    <property type="entry name" value="PPR_2"/>
    <property type="match status" value="1"/>
</dbReference>
<dbReference type="InterPro" id="IPR046848">
    <property type="entry name" value="E_motif"/>
</dbReference>
<dbReference type="PANTHER" id="PTHR47926">
    <property type="entry name" value="PENTATRICOPEPTIDE REPEAT-CONTAINING PROTEIN"/>
    <property type="match status" value="1"/>
</dbReference>
<reference evidence="3 4" key="1">
    <citation type="journal article" date="2022" name="Nat. Plants">
        <title>Genomes of leafy and leafless Platanthera orchids illuminate the evolution of mycoheterotrophy.</title>
        <authorList>
            <person name="Li M.H."/>
            <person name="Liu K.W."/>
            <person name="Li Z."/>
            <person name="Lu H.C."/>
            <person name="Ye Q.L."/>
            <person name="Zhang D."/>
            <person name="Wang J.Y."/>
            <person name="Li Y.F."/>
            <person name="Zhong Z.M."/>
            <person name="Liu X."/>
            <person name="Yu X."/>
            <person name="Liu D.K."/>
            <person name="Tu X.D."/>
            <person name="Liu B."/>
            <person name="Hao Y."/>
            <person name="Liao X.Y."/>
            <person name="Jiang Y.T."/>
            <person name="Sun W.H."/>
            <person name="Chen J."/>
            <person name="Chen Y.Q."/>
            <person name="Ai Y."/>
            <person name="Zhai J.W."/>
            <person name="Wu S.S."/>
            <person name="Zhou Z."/>
            <person name="Hsiao Y.Y."/>
            <person name="Wu W.L."/>
            <person name="Chen Y.Y."/>
            <person name="Lin Y.F."/>
            <person name="Hsu J.L."/>
            <person name="Li C.Y."/>
            <person name="Wang Z.W."/>
            <person name="Zhao X."/>
            <person name="Zhong W.Y."/>
            <person name="Ma X.K."/>
            <person name="Ma L."/>
            <person name="Huang J."/>
            <person name="Chen G.Z."/>
            <person name="Huang M.Z."/>
            <person name="Huang L."/>
            <person name="Peng D.H."/>
            <person name="Luo Y.B."/>
            <person name="Zou S.Q."/>
            <person name="Chen S.P."/>
            <person name="Lan S."/>
            <person name="Tsai W.C."/>
            <person name="Van de Peer Y."/>
            <person name="Liu Z.J."/>
        </authorList>
    </citation>
    <scope>NUCLEOTIDE SEQUENCE [LARGE SCALE GENOMIC DNA]</scope>
    <source>
        <strain evidence="3">Lor288</strain>
    </source>
</reference>
<evidence type="ECO:0000313" key="4">
    <source>
        <dbReference type="Proteomes" id="UP001412067"/>
    </source>
</evidence>
<comment type="caution">
    <text evidence="3">The sequence shown here is derived from an EMBL/GenBank/DDBJ whole genome shotgun (WGS) entry which is preliminary data.</text>
</comment>
<protein>
    <submittedName>
        <fullName evidence="3">Pentatricopeptide repeat-containing protein</fullName>
    </submittedName>
</protein>
<evidence type="ECO:0000313" key="3">
    <source>
        <dbReference type="EMBL" id="KAK8939367.1"/>
    </source>
</evidence>
<keyword evidence="4" id="KW-1185">Reference proteome</keyword>
<name>A0ABR2LED3_9ASPA</name>
<dbReference type="InterPro" id="IPR002885">
    <property type="entry name" value="PPR_rpt"/>
</dbReference>
<evidence type="ECO:0000256" key="2">
    <source>
        <dbReference type="PROSITE-ProRule" id="PRU00708"/>
    </source>
</evidence>
<evidence type="ECO:0000256" key="1">
    <source>
        <dbReference type="ARBA" id="ARBA00022737"/>
    </source>
</evidence>
<feature type="repeat" description="PPR" evidence="2">
    <location>
        <begin position="386"/>
        <end position="420"/>
    </location>
</feature>
<dbReference type="PANTHER" id="PTHR47926:SF457">
    <property type="entry name" value="PENTACOTRIPEPTIDE-REPEAT REGION OF PRORP DOMAIN-CONTAINING PROTEIN"/>
    <property type="match status" value="1"/>
</dbReference>
<dbReference type="InterPro" id="IPR011990">
    <property type="entry name" value="TPR-like_helical_dom_sf"/>
</dbReference>
<accession>A0ABR2LED3</accession>
<dbReference type="Pfam" id="PF01535">
    <property type="entry name" value="PPR"/>
    <property type="match status" value="8"/>
</dbReference>
<feature type="repeat" description="PPR" evidence="2">
    <location>
        <begin position="184"/>
        <end position="218"/>
    </location>
</feature>
<dbReference type="Pfam" id="PF20431">
    <property type="entry name" value="E_motif"/>
    <property type="match status" value="1"/>
</dbReference>
<gene>
    <name evidence="3" type="primary">PCMP-H43</name>
    <name evidence="3" type="ORF">KSP40_PGU009784</name>
</gene>
<proteinExistence type="predicted"/>
<sequence length="614" mass="68294">MGRRWSKAEEEFVASMVDLCAGTSRQLKRVHSHVLINGQSQNNFLATKLVRAFAELGNLDHARAIADDLCNPNIFVWTALIRGYSSLTGSDNSATLEGFLLYKRLRQFYPLLRPLSFTLSSVLKVCAHLQALVEGIQVHSHAFKNGFQLDSRVQTSLMHLYGKCCCLRDARQVFDELLARGELDLQAWNTMVDIYAKAGEMEAALYLFVRMPEYNTHTYIAMIHGYTVLGKIELARELVAAHLPPNEKNSVVSTALIAGYAQCGDLSAARRMFDDLEDGDVASWNAMIAAYARAGRVEEALDVFQLMMAGDRGRNAQPNHTTISTIASACAQSGSPSRSRSLQAYVDGRGSELLNKHTVAALIHMHSKCGDLRSAYDLFSRFKPKDLVCYSTMIAGFGIHGCGEDAIRLFEELQEVNSKPDAICFVSLLAACSHSGMVEEGKRYFELMRNKYGIHPTAEHYMCLVDLLGRAGLVEEAYRLVTDDMGMVARPHAMVWGALLSACRSYSRVEIGEVAAGCLIEMEPENVGNYVLLSNIYAKAQMWSNVARVREAMRRKGIIKPPGWSSVEIMQGRSRKFITGEGYDSELELVVQVLSWELKVQGYLSNMDEIDEAE</sequence>
<organism evidence="3 4">
    <name type="scientific">Platanthera guangdongensis</name>
    <dbReference type="NCBI Taxonomy" id="2320717"/>
    <lineage>
        <taxon>Eukaryota</taxon>
        <taxon>Viridiplantae</taxon>
        <taxon>Streptophyta</taxon>
        <taxon>Embryophyta</taxon>
        <taxon>Tracheophyta</taxon>
        <taxon>Spermatophyta</taxon>
        <taxon>Magnoliopsida</taxon>
        <taxon>Liliopsida</taxon>
        <taxon>Asparagales</taxon>
        <taxon>Orchidaceae</taxon>
        <taxon>Orchidoideae</taxon>
        <taxon>Orchideae</taxon>
        <taxon>Orchidinae</taxon>
        <taxon>Platanthera</taxon>
    </lineage>
</organism>
<dbReference type="PROSITE" id="PS51375">
    <property type="entry name" value="PPR"/>
    <property type="match status" value="3"/>
</dbReference>
<dbReference type="SUPFAM" id="SSF48452">
    <property type="entry name" value="TPR-like"/>
    <property type="match status" value="1"/>
</dbReference>
<dbReference type="InterPro" id="IPR046960">
    <property type="entry name" value="PPR_At4g14850-like_plant"/>
</dbReference>
<dbReference type="NCBIfam" id="TIGR00756">
    <property type="entry name" value="PPR"/>
    <property type="match status" value="4"/>
</dbReference>
<dbReference type="Gene3D" id="1.25.40.10">
    <property type="entry name" value="Tetratricopeptide repeat domain"/>
    <property type="match status" value="4"/>
</dbReference>